<dbReference type="PANTHER" id="PTHR21013">
    <property type="entry name" value="ATP SYNTHASE MITOCHONDRIAL F1 COMPLEX ASSEMBLY FACTOR 2/ATP12 PROTEIN, MITOCHONDRIAL PRECURSOR"/>
    <property type="match status" value="1"/>
</dbReference>
<gene>
    <name evidence="5" type="ORF">P2G67_12365</name>
</gene>
<keyword evidence="4" id="KW-1133">Transmembrane helix</keyword>
<proteinExistence type="inferred from homology"/>
<dbReference type="InterPro" id="IPR042272">
    <property type="entry name" value="ATP12_ATP_synth-F1-assembly_N"/>
</dbReference>
<comment type="similarity">
    <text evidence="1">Belongs to the ATP12 family.</text>
</comment>
<evidence type="ECO:0000256" key="2">
    <source>
        <dbReference type="ARBA" id="ARBA00022946"/>
    </source>
</evidence>
<keyword evidence="6" id="KW-1185">Reference proteome</keyword>
<keyword evidence="3" id="KW-0143">Chaperone</keyword>
<dbReference type="RefSeq" id="WP_275823529.1">
    <property type="nucleotide sequence ID" value="NZ_JARHUD010000007.1"/>
</dbReference>
<dbReference type="Pfam" id="PF07542">
    <property type="entry name" value="ATP12"/>
    <property type="match status" value="1"/>
</dbReference>
<evidence type="ECO:0000313" key="6">
    <source>
        <dbReference type="Proteomes" id="UP001215503"/>
    </source>
</evidence>
<protein>
    <submittedName>
        <fullName evidence="5">ATPase</fullName>
    </submittedName>
</protein>
<keyword evidence="2" id="KW-0809">Transit peptide</keyword>
<evidence type="ECO:0000256" key="3">
    <source>
        <dbReference type="ARBA" id="ARBA00023186"/>
    </source>
</evidence>
<name>A0ABT5YP80_9PROT</name>
<accession>A0ABT5YP80</accession>
<keyword evidence="4" id="KW-0812">Transmembrane</keyword>
<evidence type="ECO:0000256" key="4">
    <source>
        <dbReference type="SAM" id="Phobius"/>
    </source>
</evidence>
<feature type="transmembrane region" description="Helical" evidence="4">
    <location>
        <begin position="161"/>
        <end position="182"/>
    </location>
</feature>
<keyword evidence="4" id="KW-0472">Membrane</keyword>
<dbReference type="Proteomes" id="UP001215503">
    <property type="component" value="Unassembled WGS sequence"/>
</dbReference>
<dbReference type="Gene3D" id="1.10.3580.10">
    <property type="entry name" value="ATP12 ATPase"/>
    <property type="match status" value="1"/>
</dbReference>
<dbReference type="Gene3D" id="3.30.2180.10">
    <property type="entry name" value="ATP12-like"/>
    <property type="match status" value="1"/>
</dbReference>
<sequence>MQQTKTKRFYKHATASKTRDGWLVELDGRPVKTPAKAPFLLPTAALAQAVAEEWQAQGERIDAGRMPLTSLSFTAIDLVAGQRSQITEELAEFAQTDLLCYRAEHPESLVCRQRDSWQPLLDWAALTFDAPLAVTSGIYAIEQDGASLRALRRTIERHDDFALAALAAVVRLSGSLVIGLAVSHAHIDAAAAFDAAELDQTYELEHWGEDAEAKALRDALQQELADCERFLALLRQ</sequence>
<dbReference type="EMBL" id="JARHUD010000007">
    <property type="protein sequence ID" value="MDF2096770.1"/>
    <property type="molecule type" value="Genomic_DNA"/>
</dbReference>
<evidence type="ECO:0000313" key="5">
    <source>
        <dbReference type="EMBL" id="MDF2096770.1"/>
    </source>
</evidence>
<reference evidence="5 6" key="1">
    <citation type="submission" date="2023-03" db="EMBL/GenBank/DDBJ databases">
        <title>Fodinicurvata sp. CAU 1616 isolated from sea sendiment.</title>
        <authorList>
            <person name="Kim W."/>
        </authorList>
    </citation>
    <scope>NUCLEOTIDE SEQUENCE [LARGE SCALE GENOMIC DNA]</scope>
    <source>
        <strain evidence="5 6">CAU 1616</strain>
    </source>
</reference>
<comment type="caution">
    <text evidence="5">The sequence shown here is derived from an EMBL/GenBank/DDBJ whole genome shotgun (WGS) entry which is preliminary data.</text>
</comment>
<dbReference type="PANTHER" id="PTHR21013:SF10">
    <property type="entry name" value="ATP SYNTHASE MITOCHONDRIAL F1 COMPLEX ASSEMBLY FACTOR 2"/>
    <property type="match status" value="1"/>
</dbReference>
<dbReference type="InterPro" id="IPR023335">
    <property type="entry name" value="ATP12_ortho_dom_sf"/>
</dbReference>
<dbReference type="InterPro" id="IPR011419">
    <property type="entry name" value="ATP12_ATP_synth-F1-assembly"/>
</dbReference>
<organism evidence="5 6">
    <name type="scientific">Aquibaculum arenosum</name>
    <dbReference type="NCBI Taxonomy" id="3032591"/>
    <lineage>
        <taxon>Bacteria</taxon>
        <taxon>Pseudomonadati</taxon>
        <taxon>Pseudomonadota</taxon>
        <taxon>Alphaproteobacteria</taxon>
        <taxon>Rhodospirillales</taxon>
        <taxon>Rhodovibrionaceae</taxon>
        <taxon>Aquibaculum</taxon>
    </lineage>
</organism>
<dbReference type="SUPFAM" id="SSF160909">
    <property type="entry name" value="ATP12-like"/>
    <property type="match status" value="1"/>
</dbReference>
<evidence type="ECO:0000256" key="1">
    <source>
        <dbReference type="ARBA" id="ARBA00008231"/>
    </source>
</evidence>